<dbReference type="AlphaFoldDB" id="A0A3T0EB22"/>
<evidence type="ECO:0000256" key="1">
    <source>
        <dbReference type="SAM" id="MobiDB-lite"/>
    </source>
</evidence>
<evidence type="ECO:0000313" key="2">
    <source>
        <dbReference type="EMBL" id="AZU04675.1"/>
    </source>
</evidence>
<feature type="region of interest" description="Disordered" evidence="1">
    <location>
        <begin position="224"/>
        <end position="245"/>
    </location>
</feature>
<reference evidence="2 3" key="1">
    <citation type="submission" date="2016-12" db="EMBL/GenBank/DDBJ databases">
        <title>The genome of dimorphic prosthecate Glycocaulis alkaliphilus 6b-8t, isolated from crude oil dictates its adaptability in petroleum environments.</title>
        <authorList>
            <person name="Wu X.-L."/>
            <person name="Geng S."/>
        </authorList>
    </citation>
    <scope>NUCLEOTIDE SEQUENCE [LARGE SCALE GENOMIC DNA]</scope>
    <source>
        <strain evidence="2 3">6B-8</strain>
    </source>
</reference>
<dbReference type="OrthoDB" id="977108at2"/>
<evidence type="ECO:0000313" key="3">
    <source>
        <dbReference type="Proteomes" id="UP000286954"/>
    </source>
</evidence>
<gene>
    <name evidence="2" type="ORF">X907_2154</name>
</gene>
<protein>
    <submittedName>
        <fullName evidence="2">Uncharacterized protein</fullName>
    </submittedName>
</protein>
<dbReference type="InterPro" id="IPR027417">
    <property type="entry name" value="P-loop_NTPase"/>
</dbReference>
<dbReference type="Gene3D" id="3.40.50.300">
    <property type="entry name" value="P-loop containing nucleotide triphosphate hydrolases"/>
    <property type="match status" value="1"/>
</dbReference>
<accession>A0A3T0EB22</accession>
<organism evidence="2 3">
    <name type="scientific">Glycocaulis alkaliphilus</name>
    <dbReference type="NCBI Taxonomy" id="1434191"/>
    <lineage>
        <taxon>Bacteria</taxon>
        <taxon>Pseudomonadati</taxon>
        <taxon>Pseudomonadota</taxon>
        <taxon>Alphaproteobacteria</taxon>
        <taxon>Maricaulales</taxon>
        <taxon>Maricaulaceae</taxon>
        <taxon>Glycocaulis</taxon>
    </lineage>
</organism>
<dbReference type="KEGG" id="gak:X907_2154"/>
<proteinExistence type="predicted"/>
<dbReference type="SUPFAM" id="SSF52540">
    <property type="entry name" value="P-loop containing nucleoside triphosphate hydrolases"/>
    <property type="match status" value="1"/>
</dbReference>
<keyword evidence="3" id="KW-1185">Reference proteome</keyword>
<feature type="compositionally biased region" description="Polar residues" evidence="1">
    <location>
        <begin position="224"/>
        <end position="236"/>
    </location>
</feature>
<dbReference type="Proteomes" id="UP000286954">
    <property type="component" value="Chromosome"/>
</dbReference>
<name>A0A3T0EB22_9PROT</name>
<sequence length="280" mass="32012">MNDPKLCIIGGSPRSGTRNFADLISAHPDTQLFGEVGHYALPKVKGALEEMAAYHAEETSRRTLRGRGRQKKFASHRVALTLTGMYAKSPQMPFNFNALTSRHVVGFKTPQIEKRWRLMNELYGEFENERHFFFCIRNLDQNFLSLHSRGWRKDVEEYVERLLPLLQSIVKFKAWNESKDGGWQIHLLHLNAFLDAASREDWLFDRVYRPLFGGDARQPAAQALASTSNRNSTLNVTGKPARSELTDEEQNFLTNSAELKEAVERFNAAFNTDLPILTPK</sequence>
<dbReference type="EMBL" id="CP018911">
    <property type="protein sequence ID" value="AZU04675.1"/>
    <property type="molecule type" value="Genomic_DNA"/>
</dbReference>
<dbReference type="RefSeq" id="WP_127567805.1">
    <property type="nucleotide sequence ID" value="NZ_BMFB01000001.1"/>
</dbReference>